<accession>A0A649VPQ6</accession>
<dbReference type="KEGG" id="vg:80018895"/>
<dbReference type="Proteomes" id="UP000427166">
    <property type="component" value="Segment"/>
</dbReference>
<protein>
    <submittedName>
        <fullName evidence="1">Uncharacterized protein</fullName>
    </submittedName>
</protein>
<evidence type="ECO:0000313" key="1">
    <source>
        <dbReference type="EMBL" id="QGJ94174.1"/>
    </source>
</evidence>
<organism evidence="1 2">
    <name type="scientific">Corynebacterium phage EmiRose</name>
    <dbReference type="NCBI Taxonomy" id="2565372"/>
    <lineage>
        <taxon>Viruses</taxon>
        <taxon>Duplodnaviria</taxon>
        <taxon>Heunggongvirae</taxon>
        <taxon>Uroviricota</taxon>
        <taxon>Caudoviricetes</taxon>
        <taxon>Emirosevirus</taxon>
        <taxon>Emirosevirus emirose</taxon>
    </lineage>
</organism>
<gene>
    <name evidence="1" type="primary">42</name>
    <name evidence="1" type="ORF">SEA_EMIROSE_42</name>
</gene>
<sequence length="142" mass="15600">MSEITIKSNHGHSVAVPSDMYQLGATLSGTRRILFERARLALIELGELPQETPGDAVDTAFYIRGIQNIASEVYAAAKQVLVDAGDKEYTSENGRHAEIIKAGVARRANYNHLLKYYPDVYEKCVTVTPGSPRLILKPGPKD</sequence>
<dbReference type="EMBL" id="MN586033">
    <property type="protein sequence ID" value="QGJ94174.1"/>
    <property type="molecule type" value="Genomic_DNA"/>
</dbReference>
<dbReference type="GeneID" id="80018895"/>
<keyword evidence="2" id="KW-1185">Reference proteome</keyword>
<evidence type="ECO:0000313" key="2">
    <source>
        <dbReference type="Proteomes" id="UP000427166"/>
    </source>
</evidence>
<proteinExistence type="predicted"/>
<reference evidence="1 2" key="1">
    <citation type="submission" date="2019-10" db="EMBL/GenBank/DDBJ databases">
        <authorList>
            <person name="Davis E.R."/>
            <person name="Mohamed A."/>
            <person name="Ilzat A."/>
            <person name="Sivanathan V."/>
            <person name="Garlena R.A."/>
            <person name="Russell D.A."/>
            <person name="Pope W.H."/>
            <person name="Jacobs-Sera D."/>
            <person name="Hatfull G.F."/>
        </authorList>
    </citation>
    <scope>NUCLEOTIDE SEQUENCE [LARGE SCALE GENOMIC DNA]</scope>
</reference>
<dbReference type="RefSeq" id="YP_010754309.1">
    <property type="nucleotide sequence ID" value="NC_073458.1"/>
</dbReference>
<name>A0A649VPQ6_9CAUD</name>